<organism evidence="2 3">
    <name type="scientific">Eleusine coracana subsp. coracana</name>
    <dbReference type="NCBI Taxonomy" id="191504"/>
    <lineage>
        <taxon>Eukaryota</taxon>
        <taxon>Viridiplantae</taxon>
        <taxon>Streptophyta</taxon>
        <taxon>Embryophyta</taxon>
        <taxon>Tracheophyta</taxon>
        <taxon>Spermatophyta</taxon>
        <taxon>Magnoliopsida</taxon>
        <taxon>Liliopsida</taxon>
        <taxon>Poales</taxon>
        <taxon>Poaceae</taxon>
        <taxon>PACMAD clade</taxon>
        <taxon>Chloridoideae</taxon>
        <taxon>Cynodonteae</taxon>
        <taxon>Eleusininae</taxon>
        <taxon>Eleusine</taxon>
    </lineage>
</organism>
<keyword evidence="3" id="KW-1185">Reference proteome</keyword>
<evidence type="ECO:0000256" key="1">
    <source>
        <dbReference type="ARBA" id="ARBA00008668"/>
    </source>
</evidence>
<sequence length="123" mass="13709">MSDGRVLVDFYAQSLQLPLIPPNLPENTSGQFPHGMQYGWFEEILERIAPEDGFGDPLVACCSGDGPYHTSKDCNKKAKVWGDPDRFVSWDGMRMTEKAYNIIVEGVLKGPFTNPPLLRSCSN</sequence>
<name>A0AAV5EKQ7_ELECO</name>
<evidence type="ECO:0000313" key="2">
    <source>
        <dbReference type="EMBL" id="GJN23328.1"/>
    </source>
</evidence>
<dbReference type="Proteomes" id="UP001054889">
    <property type="component" value="Unassembled WGS sequence"/>
</dbReference>
<dbReference type="PANTHER" id="PTHR22835">
    <property type="entry name" value="ZINC FINGER FYVE DOMAIN CONTAINING PROTEIN"/>
    <property type="match status" value="1"/>
</dbReference>
<comment type="similarity">
    <text evidence="1">Belongs to the 'GDSL' lipolytic enzyme family.</text>
</comment>
<proteinExistence type="inferred from homology"/>
<dbReference type="EMBL" id="BQKI01000076">
    <property type="protein sequence ID" value="GJN23328.1"/>
    <property type="molecule type" value="Genomic_DNA"/>
</dbReference>
<reference evidence="2" key="2">
    <citation type="submission" date="2021-12" db="EMBL/GenBank/DDBJ databases">
        <title>Resequencing data analysis of finger millet.</title>
        <authorList>
            <person name="Hatakeyama M."/>
            <person name="Aluri S."/>
            <person name="Balachadran M.T."/>
            <person name="Sivarajan S.R."/>
            <person name="Poveda L."/>
            <person name="Shimizu-Inatsugi R."/>
            <person name="Schlapbach R."/>
            <person name="Sreeman S.M."/>
            <person name="Shimizu K.K."/>
        </authorList>
    </citation>
    <scope>NUCLEOTIDE SEQUENCE</scope>
</reference>
<comment type="caution">
    <text evidence="2">The sequence shown here is derived from an EMBL/GenBank/DDBJ whole genome shotgun (WGS) entry which is preliminary data.</text>
</comment>
<dbReference type="AlphaFoldDB" id="A0AAV5EKQ7"/>
<evidence type="ECO:0000313" key="3">
    <source>
        <dbReference type="Proteomes" id="UP001054889"/>
    </source>
</evidence>
<accession>A0AAV5EKQ7</accession>
<gene>
    <name evidence="2" type="primary">gb10967</name>
    <name evidence="2" type="ORF">PR202_gb10967</name>
</gene>
<dbReference type="InterPro" id="IPR036514">
    <property type="entry name" value="SGNH_hydro_sf"/>
</dbReference>
<protein>
    <submittedName>
        <fullName evidence="2">Uncharacterized protein</fullName>
    </submittedName>
</protein>
<dbReference type="Gene3D" id="3.40.50.1110">
    <property type="entry name" value="SGNH hydrolase"/>
    <property type="match status" value="1"/>
</dbReference>
<dbReference type="PANTHER" id="PTHR22835:SF549">
    <property type="entry name" value="GDSL ESTERASE_LIPASE"/>
    <property type="match status" value="1"/>
</dbReference>
<reference evidence="2" key="1">
    <citation type="journal article" date="2018" name="DNA Res.">
        <title>Multiple hybrid de novo genome assembly of finger millet, an orphan allotetraploid crop.</title>
        <authorList>
            <person name="Hatakeyama M."/>
            <person name="Aluri S."/>
            <person name="Balachadran M.T."/>
            <person name="Sivarajan S.R."/>
            <person name="Patrignani A."/>
            <person name="Gruter S."/>
            <person name="Poveda L."/>
            <person name="Shimizu-Inatsugi R."/>
            <person name="Baeten J."/>
            <person name="Francoijs K.J."/>
            <person name="Nataraja K.N."/>
            <person name="Reddy Y.A.N."/>
            <person name="Phadnis S."/>
            <person name="Ravikumar R.L."/>
            <person name="Schlapbach R."/>
            <person name="Sreeman S.M."/>
            <person name="Shimizu K.K."/>
        </authorList>
    </citation>
    <scope>NUCLEOTIDE SEQUENCE</scope>
</reference>